<name>A0A1G4WZ91_9MYCO</name>
<dbReference type="RefSeq" id="WP_090363832.1">
    <property type="nucleotide sequence ID" value="NZ_FMUB01000015.1"/>
</dbReference>
<evidence type="ECO:0000313" key="2">
    <source>
        <dbReference type="Proteomes" id="UP000199707"/>
    </source>
</evidence>
<dbReference type="InterPro" id="IPR009100">
    <property type="entry name" value="AcylCoA_DH/oxidase_NM_dom_sf"/>
</dbReference>
<organism evidence="1 2">
    <name type="scientific">Mycolicibacterium fluoranthenivorans</name>
    <dbReference type="NCBI Taxonomy" id="258505"/>
    <lineage>
        <taxon>Bacteria</taxon>
        <taxon>Bacillati</taxon>
        <taxon>Actinomycetota</taxon>
        <taxon>Actinomycetes</taxon>
        <taxon>Mycobacteriales</taxon>
        <taxon>Mycobacteriaceae</taxon>
        <taxon>Mycolicibacterium</taxon>
    </lineage>
</organism>
<dbReference type="EMBL" id="FMUB01000015">
    <property type="protein sequence ID" value="SCX32786.1"/>
    <property type="molecule type" value="Genomic_DNA"/>
</dbReference>
<dbReference type="SUPFAM" id="SSF56645">
    <property type="entry name" value="Acyl-CoA dehydrogenase NM domain-like"/>
    <property type="match status" value="1"/>
</dbReference>
<dbReference type="Gene3D" id="2.40.110.10">
    <property type="entry name" value="Butyryl-CoA Dehydrogenase, subunit A, domain 2"/>
    <property type="match status" value="1"/>
</dbReference>
<proteinExistence type="predicted"/>
<accession>A0A1G4WZ91</accession>
<sequence length="324" mass="34888">MTADRPAAESETHVLVRRWLDSGRLDVPFPGSGATAQRWHRLMNLAEEDLGAGRLAEAHTDAAAILHELGEKPPNPHELWGVWAAESSTFRLVAKALSDNVFLLEGTKPWCSGASLCTHALVTAEIEGGQRALFAVALDAATVTALPSAWSNMGLASTDTRAVQFTATRAVHVGAAGRYLERAGFWHGAIGVAACWLGGAHAVARPLYRYAVERAEDPHLLAHLGAVDATLAGADAMLSVAATHVDADPFDRTDTARLLARRTRGVIEHAVEEVVTRTGRAMGPEPLCHDNLHAQRVADLVIYVRQSHAERDLADLGRLCRPRR</sequence>
<evidence type="ECO:0008006" key="3">
    <source>
        <dbReference type="Google" id="ProtNLM"/>
    </source>
</evidence>
<dbReference type="Proteomes" id="UP000199707">
    <property type="component" value="Unassembled WGS sequence"/>
</dbReference>
<dbReference type="STRING" id="1502745.SAMN02799620_05702"/>
<gene>
    <name evidence="1" type="ORF">SAMN02799620_05702</name>
</gene>
<protein>
    <recommendedName>
        <fullName evidence="3">Acyl-CoA dehydrogenase</fullName>
    </recommendedName>
</protein>
<evidence type="ECO:0000313" key="1">
    <source>
        <dbReference type="EMBL" id="SCX32786.1"/>
    </source>
</evidence>
<dbReference type="GO" id="GO:0016627">
    <property type="term" value="F:oxidoreductase activity, acting on the CH-CH group of donors"/>
    <property type="evidence" value="ECO:0007669"/>
    <property type="project" value="InterPro"/>
</dbReference>
<dbReference type="AlphaFoldDB" id="A0A1G4WZ91"/>
<reference evidence="2" key="1">
    <citation type="submission" date="2016-10" db="EMBL/GenBank/DDBJ databases">
        <authorList>
            <person name="Varghese N."/>
            <person name="Submissions S."/>
        </authorList>
    </citation>
    <scope>NUCLEOTIDE SEQUENCE [LARGE SCALE GENOMIC DNA]</scope>
    <source>
        <strain evidence="2">UNC267MFSha1.1M11</strain>
    </source>
</reference>
<dbReference type="InterPro" id="IPR046373">
    <property type="entry name" value="Acyl-CoA_Oxase/DH_mid-dom_sf"/>
</dbReference>